<gene>
    <name evidence="1" type="ORF">FLAPJACK_240</name>
</gene>
<evidence type="ECO:0000313" key="1">
    <source>
        <dbReference type="EMBL" id="ARQ95151.1"/>
    </source>
</evidence>
<dbReference type="EMBL" id="KY888882">
    <property type="protein sequence ID" value="ARQ95151.1"/>
    <property type="molecule type" value="Genomic_DNA"/>
</dbReference>
<organism evidence="1 2">
    <name type="scientific">Bacillus phage Flapjack</name>
    <dbReference type="NCBI Taxonomy" id="1983465"/>
    <lineage>
        <taxon>Viruses</taxon>
        <taxon>Duplodnaviria</taxon>
        <taxon>Heunggongvirae</taxon>
        <taxon>Uroviricota</taxon>
        <taxon>Caudoviricetes</taxon>
        <taxon>Herelleviridae</taxon>
        <taxon>Bastillevirinae</taxon>
        <taxon>Bequatrovirus</taxon>
        <taxon>Bequatrovirus spock</taxon>
    </lineage>
</organism>
<protein>
    <submittedName>
        <fullName evidence="1">Uncharacterized protein</fullName>
    </submittedName>
</protein>
<proteinExistence type="predicted"/>
<reference evidence="2" key="1">
    <citation type="submission" date="2017-04" db="EMBL/GenBank/DDBJ databases">
        <authorList>
            <person name="Abille Z."/>
            <person name="Afsharjavan R."/>
            <person name="Alms C.E."/>
            <person name="Anil A."/>
            <person name="Azuma E.A."/>
            <person name="Boateng D."/>
            <person name="Bowden K.V."/>
            <person name="Bui Q."/>
            <person name="Callaghan K.D."/>
            <person name="Canova P.N."/>
            <person name="Carter A.-G.V."/>
            <person name="Carty B."/>
            <person name="Choudhary A."/>
            <person name="Chugh K."/>
            <person name="Clark C.B."/>
            <person name="Clark J."/>
            <person name="Cortez R."/>
            <person name="Dalwadi R.M."/>
            <person name="Daou G."/>
            <person name="Das M."/>
            <person name="Dasari S."/>
            <person name="Davis E.H."/>
            <person name="Defreitas N."/>
            <person name="Demirji J."/>
            <person name="Endres C."/>
            <person name="Fakhar S."/>
            <person name="Feeley N."/>
            <person name="Flores D.C."/>
            <person name="Fowler A.R."/>
            <person name="George T."/>
            <person name="Greis H.L."/>
            <person name="Groleau D.L."/>
            <person name="Gulati J.K."/>
            <person name="Guzman W."/>
            <person name="Hallworth A.N."/>
            <person name="Hariri A."/>
            <person name="Haya V.N."/>
            <person name="Hoffman A.K."/>
            <person name="Horne B."/>
            <person name="Howard T."/>
            <person name="Iglesia A.J."/>
            <person name="Ijezie O.D."/>
            <person name="Incognito N.A."/>
            <person name="Inen J.A."/>
            <person name="Jaiswal A."/>
            <person name="Jezek R.A."/>
            <person name="Kawa A.C."/>
            <person name="Khan F."/>
            <person name="Khin A.C."/>
            <person name="Knapo J."/>
            <person name="Kong A.S."/>
            <person name="Le B.Q."/>
            <person name="Le Q.M."/>
            <person name="Le T.-H.M."/>
            <person name="Lee M."/>
            <person name="Lockwood J.L."/>
            <person name="Loto-Rojas G.S."/>
            <person name="Mantzavinos A."/>
            <person name="Martinez D.R."/>
            <person name="Meadows A.R."/>
            <person name="Mehr S."/>
            <person name="Mellon M.N."/>
            <person name="Memon S."/>
            <person name="Miller B."/>
            <person name="Min S."/>
            <person name="Mitchell L.M."/>
            <person name="Mohamed I.R."/>
            <person name="Mohammed F.O."/>
            <person name="More S."/>
            <person name="Muntaha S."/>
            <person name="Nadeem I."/>
            <person name="Ndjeumen-Njinguet A.S."/>
            <person name="Ng P."/>
            <person name="Ngu V.E."/>
            <person name="Nguyen B.N."/>
            <person name="OHern C.T."/>
            <person name="Oboh U.S."/>
            <person name="Pagano C.W."/>
            <person name="Panakal P.R."/>
            <person name="Park D.A."/>
            <person name="Parsana D."/>
            <person name="Patel P."/>
            <person name="Patel V.S."/>
            <person name="Patwardhan V.M."/>
            <person name="Pawar S.D."/>
            <person name="Payne V.R."/>
            <person name="Petricel I.M."/>
            <person name="Phillips C."/>
            <person name="Puglisi K.M."/>
            <person name="Ramaprasad G."/>
            <person name="Raza A.S."/>
            <person name="Rivera-Oven A.G."/>
            <person name="Robins E."/>
            <person name="Roeun D.C."/>
            <person name="Rostovtseva N."/>
            <person name="Sadat M."/>
            <person name="Seas A."/>
            <person name="So E.J."/>
            <person name="Sogbesan C."/>
            <person name="Strumsky L.A."/>
            <person name="Sun J.L."/>
            <person name="Sutherland H.J."/>
            <person name="Tchakounte I."/>
            <person name="Tewell J.R."/>
            <person name="Thapa D.J."/>
            <person name="Tkach Y."/>
            <person name="Tran C.D."/>
            <person name="Tran V."/>
            <person name="Vithayathil T."/>
            <person name="Vivekanandan A."/>
            <person name="Wang S.R."/>
            <person name="White E."/>
            <person name="Yang A.L."/>
            <person name="Ye D.T."/>
            <person name="Yirenkyi M."/>
            <person name="Zarb J.S."/>
            <person name="Zhang S."/>
            <person name="Zhou M.T."/>
            <person name="Cao A."/>
            <person name="Nguyen K.M."/>
            <person name="Patel K."/>
            <person name="Patel P."/>
            <person name="Pennington E."/>
            <person name="Sendze O."/>
            <person name="Zahangir S."/>
            <person name="Correa-Mendez M."/>
            <person name="Fabian M.F."/>
            <person name="Liu S."/>
            <person name="Jethmalani Y."/>
            <person name="Nunn R."/>
            <person name="Prakash A."/>
            <person name="Louise T."/>
            <person name="Russell D.A."/>
            <person name="Hatfull G.F."/>
            <person name="Erill I."/>
            <person name="Caruso S.M."/>
        </authorList>
    </citation>
    <scope>NUCLEOTIDE SEQUENCE [LARGE SCALE GENOMIC DNA]</scope>
</reference>
<name>A0A1X9SGG5_9CAUD</name>
<accession>A0A1X9SGG5</accession>
<dbReference type="Proteomes" id="UP000222741">
    <property type="component" value="Segment"/>
</dbReference>
<evidence type="ECO:0000313" key="2">
    <source>
        <dbReference type="Proteomes" id="UP000222741"/>
    </source>
</evidence>
<sequence>MNKALVIGGSVLVLAGSLLISNDHTMSGGLTIVLGANITGWASGITNTINHLDREGYLKDSWYKKYSKNVKKLNI</sequence>